<feature type="region of interest" description="Disordered" evidence="1">
    <location>
        <begin position="1"/>
        <end position="145"/>
    </location>
</feature>
<sequence length="210" mass="22597">MPSEVPLAAVGDTCGAAHRPVQPDETDCGADSGHPWRHPTRALSTVPEPTRERVRPAPPQVRGQRDGQAQPHADKPDLNQRGLPDRLRRAGVTPALRIAIRRAQQRTENGVRQHRDEEPRPDPGAESQRCSRYAHPHGRTSASATAIPIPAIPIVALLSTTHSTLPNPVPTGSSPKSEPTTHDTLISKYGVSASAAPYAATRPTRSHRST</sequence>
<dbReference type="EMBL" id="BJHY01000001">
    <property type="protein sequence ID" value="GDY71105.1"/>
    <property type="molecule type" value="Genomic_DNA"/>
</dbReference>
<evidence type="ECO:0000313" key="2">
    <source>
        <dbReference type="EMBL" id="GDY71105.1"/>
    </source>
</evidence>
<gene>
    <name evidence="2" type="ORF">SAV31267_005900</name>
</gene>
<accession>A0A4D4MHC8</accession>
<evidence type="ECO:0000256" key="1">
    <source>
        <dbReference type="SAM" id="MobiDB-lite"/>
    </source>
</evidence>
<dbReference type="Proteomes" id="UP000299211">
    <property type="component" value="Unassembled WGS sequence"/>
</dbReference>
<organism evidence="2 3">
    <name type="scientific">Streptomyces avermitilis</name>
    <dbReference type="NCBI Taxonomy" id="33903"/>
    <lineage>
        <taxon>Bacteria</taxon>
        <taxon>Bacillati</taxon>
        <taxon>Actinomycetota</taxon>
        <taxon>Actinomycetes</taxon>
        <taxon>Kitasatosporales</taxon>
        <taxon>Streptomycetaceae</taxon>
        <taxon>Streptomyces</taxon>
    </lineage>
</organism>
<proteinExistence type="predicted"/>
<name>A0A4D4MHC8_STRAX</name>
<dbReference type="AlphaFoldDB" id="A0A4D4MHC8"/>
<comment type="caution">
    <text evidence="2">The sequence shown here is derived from an EMBL/GenBank/DDBJ whole genome shotgun (WGS) entry which is preliminary data.</text>
</comment>
<evidence type="ECO:0000313" key="3">
    <source>
        <dbReference type="Proteomes" id="UP000299211"/>
    </source>
</evidence>
<feature type="compositionally biased region" description="Basic and acidic residues" evidence="1">
    <location>
        <begin position="72"/>
        <end position="88"/>
    </location>
</feature>
<reference evidence="2 3" key="1">
    <citation type="submission" date="2019-04" db="EMBL/GenBank/DDBJ databases">
        <title>Draft genome sequences of Streptomyces avermitilis ATCC 31267.</title>
        <authorList>
            <person name="Komaki H."/>
            <person name="Tamura T."/>
            <person name="Hosoyama A."/>
        </authorList>
    </citation>
    <scope>NUCLEOTIDE SEQUENCE [LARGE SCALE GENOMIC DNA]</scope>
    <source>
        <strain evidence="2 3">ATCC 31267</strain>
    </source>
</reference>
<feature type="compositionally biased region" description="Polar residues" evidence="1">
    <location>
        <begin position="162"/>
        <end position="184"/>
    </location>
</feature>
<feature type="region of interest" description="Disordered" evidence="1">
    <location>
        <begin position="162"/>
        <end position="210"/>
    </location>
</feature>
<protein>
    <submittedName>
        <fullName evidence="2">Uncharacterized protein</fullName>
    </submittedName>
</protein>
<feature type="compositionally biased region" description="Basic and acidic residues" evidence="1">
    <location>
        <begin position="109"/>
        <end position="123"/>
    </location>
</feature>